<accession>A0A1F6AVW7</accession>
<dbReference type="Gene3D" id="3.30.70.2650">
    <property type="match status" value="1"/>
</dbReference>
<dbReference type="GO" id="GO:0006351">
    <property type="term" value="P:DNA-templated transcription"/>
    <property type="evidence" value="ECO:0007669"/>
    <property type="project" value="TreeGrafter"/>
</dbReference>
<name>A0A1F6AVW7_9BACT</name>
<dbReference type="EC" id="3.1.-.-" evidence="7"/>
<comment type="similarity">
    <text evidence="7">Belongs to the CRISPR-associated endoribonuclease Cas2 protein family.</text>
</comment>
<dbReference type="InterPro" id="IPR048846">
    <property type="entry name" value="PaaX-like_central"/>
</dbReference>
<dbReference type="AlphaFoldDB" id="A0A1F6AVW7"/>
<organism evidence="9 10">
    <name type="scientific">Candidatus Gottesmanbacteria bacterium RIFCSPLOWO2_01_FULL_46_21</name>
    <dbReference type="NCBI Taxonomy" id="1798393"/>
    <lineage>
        <taxon>Bacteria</taxon>
        <taxon>Candidatus Gottesmaniibacteriota</taxon>
    </lineage>
</organism>
<dbReference type="Pfam" id="PF20803">
    <property type="entry name" value="PaaX_M"/>
    <property type="match status" value="1"/>
</dbReference>
<reference evidence="9 10" key="1">
    <citation type="journal article" date="2016" name="Nat. Commun.">
        <title>Thousands of microbial genomes shed light on interconnected biogeochemical processes in an aquifer system.</title>
        <authorList>
            <person name="Anantharaman K."/>
            <person name="Brown C.T."/>
            <person name="Hug L.A."/>
            <person name="Sharon I."/>
            <person name="Castelle C.J."/>
            <person name="Probst A.J."/>
            <person name="Thomas B.C."/>
            <person name="Singh A."/>
            <person name="Wilkins M.J."/>
            <person name="Karaoz U."/>
            <person name="Brodie E.L."/>
            <person name="Williams K.H."/>
            <person name="Hubbard S.S."/>
            <person name="Banfield J.F."/>
        </authorList>
    </citation>
    <scope>NUCLEOTIDE SEQUENCE [LARGE SCALE GENOMIC DNA]</scope>
</reference>
<evidence type="ECO:0000256" key="1">
    <source>
        <dbReference type="ARBA" id="ARBA00022722"/>
    </source>
</evidence>
<evidence type="ECO:0000256" key="4">
    <source>
        <dbReference type="ARBA" id="ARBA00022801"/>
    </source>
</evidence>
<evidence type="ECO:0000256" key="6">
    <source>
        <dbReference type="ARBA" id="ARBA00023118"/>
    </source>
</evidence>
<dbReference type="PANTHER" id="PTHR30319">
    <property type="entry name" value="PHENYLACETIC ACID REGULATOR-RELATED TRANSCRIPTIONAL REPRESSOR"/>
    <property type="match status" value="1"/>
</dbReference>
<protein>
    <recommendedName>
        <fullName evidence="7">CRISPR-associated endoribonuclease Cas2</fullName>
        <ecNumber evidence="7">3.1.-.-</ecNumber>
    </recommendedName>
</protein>
<keyword evidence="6 7" id="KW-0051">Antiviral defense</keyword>
<evidence type="ECO:0000313" key="10">
    <source>
        <dbReference type="Proteomes" id="UP000178461"/>
    </source>
</evidence>
<comment type="caution">
    <text evidence="9">The sequence shown here is derived from an EMBL/GenBank/DDBJ whole genome shotgun (WGS) entry which is preliminary data.</text>
</comment>
<comment type="cofactor">
    <cofactor evidence="7">
        <name>Mg(2+)</name>
        <dbReference type="ChEBI" id="CHEBI:18420"/>
    </cofactor>
</comment>
<evidence type="ECO:0000256" key="2">
    <source>
        <dbReference type="ARBA" id="ARBA00022723"/>
    </source>
</evidence>
<dbReference type="GO" id="GO:0043571">
    <property type="term" value="P:maintenance of CRISPR repeat elements"/>
    <property type="evidence" value="ECO:0007669"/>
    <property type="project" value="UniProtKB-UniRule"/>
</dbReference>
<dbReference type="GO" id="GO:0004521">
    <property type="term" value="F:RNA endonuclease activity"/>
    <property type="evidence" value="ECO:0007669"/>
    <property type="project" value="InterPro"/>
</dbReference>
<keyword evidence="4 7" id="KW-0378">Hydrolase</keyword>
<evidence type="ECO:0000313" key="9">
    <source>
        <dbReference type="EMBL" id="OGG28829.1"/>
    </source>
</evidence>
<dbReference type="Proteomes" id="UP000178461">
    <property type="component" value="Unassembled WGS sequence"/>
</dbReference>
<dbReference type="GO" id="GO:0016787">
    <property type="term" value="F:hydrolase activity"/>
    <property type="evidence" value="ECO:0007669"/>
    <property type="project" value="UniProtKB-KW"/>
</dbReference>
<dbReference type="NCBIfam" id="TIGR01573">
    <property type="entry name" value="cas2"/>
    <property type="match status" value="1"/>
</dbReference>
<dbReference type="InterPro" id="IPR021127">
    <property type="entry name" value="CRISPR_associated_Cas2"/>
</dbReference>
<evidence type="ECO:0000256" key="3">
    <source>
        <dbReference type="ARBA" id="ARBA00022759"/>
    </source>
</evidence>
<evidence type="ECO:0000256" key="5">
    <source>
        <dbReference type="ARBA" id="ARBA00022842"/>
    </source>
</evidence>
<keyword evidence="2 7" id="KW-0479">Metal-binding</keyword>
<comment type="subunit">
    <text evidence="7">Homodimer, forms a heterotetramer with a Cas1 homodimer.</text>
</comment>
<dbReference type="HAMAP" id="MF_01471">
    <property type="entry name" value="Cas2"/>
    <property type="match status" value="1"/>
</dbReference>
<dbReference type="GO" id="GO:0051607">
    <property type="term" value="P:defense response to virus"/>
    <property type="evidence" value="ECO:0007669"/>
    <property type="project" value="UniProtKB-UniRule"/>
</dbReference>
<keyword evidence="1 7" id="KW-0540">Nuclease</keyword>
<comment type="function">
    <text evidence="7">CRISPR (clustered regularly interspaced short palindromic repeat), is an adaptive immune system that provides protection against mobile genetic elements (viruses, transposable elements and conjugative plasmids). CRISPR clusters contain sequences complementary to antecedent mobile elements and target invading nucleic acids. CRISPR clusters are transcribed and processed into CRISPR RNA (crRNA). Functions as a ssRNA-specific endoribonuclease. Involved in the integration of spacer DNA into the CRISPR cassette.</text>
</comment>
<dbReference type="GO" id="GO:0046872">
    <property type="term" value="F:metal ion binding"/>
    <property type="evidence" value="ECO:0007669"/>
    <property type="project" value="UniProtKB-UniRule"/>
</dbReference>
<feature type="domain" description="Transcriptional repressor PaaX-like central Cas2-like" evidence="8">
    <location>
        <begin position="112"/>
        <end position="171"/>
    </location>
</feature>
<dbReference type="PANTHER" id="PTHR30319:SF1">
    <property type="entry name" value="TRANSCRIPTIONAL REPRESSOR PAAX"/>
    <property type="match status" value="1"/>
</dbReference>
<evidence type="ECO:0000259" key="8">
    <source>
        <dbReference type="Pfam" id="PF20803"/>
    </source>
</evidence>
<sequence>MGKRGAMRKVSREALALAEGVFTHAVDLALWFIVYVGEVSLPQSVSGQVWRAQKEADRFLGEINYEVIKNAINTARKRKWVKSTKRGALPQITQEGRRRLASVIPVYDEKRIWDSRLHLITYDIPEERKTDREKLRNYLRRIGCGKLQDSVWMTPYNPIDTLRSFIDERMLGGTIIISDLGQDASIGEEDIQTLLVRVYDLEKLNMRYEEWLSQNDKGRIDHYALIQFLAVLRDDPQLPFVLLPPWWKGREAYERVKALLRKSSRPVAIAR</sequence>
<proteinExistence type="inferred from homology"/>
<dbReference type="EMBL" id="MFJW01000043">
    <property type="protein sequence ID" value="OGG28829.1"/>
    <property type="molecule type" value="Genomic_DNA"/>
</dbReference>
<keyword evidence="5 7" id="KW-0460">Magnesium</keyword>
<evidence type="ECO:0000256" key="7">
    <source>
        <dbReference type="HAMAP-Rule" id="MF_01471"/>
    </source>
</evidence>
<keyword evidence="3 7" id="KW-0255">Endonuclease</keyword>
<feature type="binding site" evidence="7">
    <location>
        <position position="123"/>
    </location>
    <ligand>
        <name>Mg(2+)</name>
        <dbReference type="ChEBI" id="CHEBI:18420"/>
        <note>catalytic</note>
    </ligand>
</feature>
<gene>
    <name evidence="7" type="primary">cas2</name>
    <name evidence="9" type="ORF">A2971_02740</name>
</gene>